<dbReference type="AlphaFoldDB" id="A0A0W8G7P2"/>
<dbReference type="GO" id="GO:0003723">
    <property type="term" value="F:RNA binding"/>
    <property type="evidence" value="ECO:0007669"/>
    <property type="project" value="InterPro"/>
</dbReference>
<dbReference type="GO" id="GO:0002128">
    <property type="term" value="P:tRNA nucleoside ribose methylation"/>
    <property type="evidence" value="ECO:0007669"/>
    <property type="project" value="TreeGrafter"/>
</dbReference>
<keyword evidence="4" id="KW-0949">S-adenosyl-L-methionine</keyword>
<dbReference type="InterPro" id="IPR029026">
    <property type="entry name" value="tRNA_m1G_MTases_N"/>
</dbReference>
<dbReference type="Pfam" id="PF00588">
    <property type="entry name" value="SpoU_methylase"/>
    <property type="match status" value="1"/>
</dbReference>
<reference evidence="6" key="1">
    <citation type="journal article" date="2015" name="Proc. Natl. Acad. Sci. U.S.A.">
        <title>Networks of energetic and metabolic interactions define dynamics in microbial communities.</title>
        <authorList>
            <person name="Embree M."/>
            <person name="Liu J.K."/>
            <person name="Al-Bassam M.M."/>
            <person name="Zengler K."/>
        </authorList>
    </citation>
    <scope>NUCLEOTIDE SEQUENCE</scope>
</reference>
<dbReference type="PANTHER" id="PTHR42786">
    <property type="entry name" value="TRNA/RRNA METHYLTRANSFERASE"/>
    <property type="match status" value="1"/>
</dbReference>
<evidence type="ECO:0000259" key="5">
    <source>
        <dbReference type="Pfam" id="PF00588"/>
    </source>
</evidence>
<feature type="domain" description="tRNA/rRNA methyltransferase SpoU type" evidence="5">
    <location>
        <begin position="5"/>
        <end position="156"/>
    </location>
</feature>
<dbReference type="PANTHER" id="PTHR42786:SF7">
    <property type="entry name" value="TRNA_RRNA METHYLTRANSFERASE SPOU TYPE DOMAIN-CONTAINING PROTEIN"/>
    <property type="match status" value="1"/>
</dbReference>
<proteinExistence type="inferred from homology"/>
<dbReference type="InterPro" id="IPR004384">
    <property type="entry name" value="RNA_MeTrfase_TrmJ/LasT"/>
</dbReference>
<accession>A0A0W8G7P2</accession>
<sequence length="269" mass="28381">MLDDLAVVLFQPKFAENVGSAARACANMGVSRLILVAPRDGDPARAEALATAKGRQVLAAAARLPDLETALAPFSRVYGTTARVGGWRKGIVTPRQAAAEIVPALAAGESTALVFGPEDAGLTNRETRLCGRLVTIPTSDGATSLNLAQAVLILLYECLTTAREQARPGGPPAAVTPPGAAAVGREITHAEREALFSALGRALSAIDFLKDDNPDYFLLPMRRFAERVRPTRAEFNMLMGVCRQILWATGRTGGHSGPGRDGPRTVADE</sequence>
<evidence type="ECO:0000313" key="6">
    <source>
        <dbReference type="EMBL" id="KUG29038.1"/>
    </source>
</evidence>
<dbReference type="Gene3D" id="1.10.8.590">
    <property type="match status" value="1"/>
</dbReference>
<comment type="similarity">
    <text evidence="1">Belongs to the class IV-like SAM-binding methyltransferase superfamily. RNA methyltransferase TrmH family.</text>
</comment>
<keyword evidence="3 6" id="KW-0808">Transferase</keyword>
<dbReference type="InterPro" id="IPR029028">
    <property type="entry name" value="Alpha/beta_knot_MTases"/>
</dbReference>
<comment type="caution">
    <text evidence="6">The sequence shown here is derived from an EMBL/GenBank/DDBJ whole genome shotgun (WGS) entry which is preliminary data.</text>
</comment>
<evidence type="ECO:0000256" key="3">
    <source>
        <dbReference type="ARBA" id="ARBA00022679"/>
    </source>
</evidence>
<name>A0A0W8G7P2_9ZZZZ</name>
<dbReference type="EMBL" id="LNQE01000141">
    <property type="protein sequence ID" value="KUG29038.1"/>
    <property type="molecule type" value="Genomic_DNA"/>
</dbReference>
<evidence type="ECO:0000256" key="4">
    <source>
        <dbReference type="ARBA" id="ARBA00022691"/>
    </source>
</evidence>
<evidence type="ECO:0000256" key="2">
    <source>
        <dbReference type="ARBA" id="ARBA00022603"/>
    </source>
</evidence>
<dbReference type="Gene3D" id="3.40.1280.10">
    <property type="match status" value="1"/>
</dbReference>
<organism evidence="6">
    <name type="scientific">hydrocarbon metagenome</name>
    <dbReference type="NCBI Taxonomy" id="938273"/>
    <lineage>
        <taxon>unclassified sequences</taxon>
        <taxon>metagenomes</taxon>
        <taxon>ecological metagenomes</taxon>
    </lineage>
</organism>
<evidence type="ECO:0000256" key="1">
    <source>
        <dbReference type="ARBA" id="ARBA00007228"/>
    </source>
</evidence>
<keyword evidence="2 6" id="KW-0489">Methyltransferase</keyword>
<protein>
    <submittedName>
        <fullName evidence="6">Trna:cm32/um32 methyltransferase</fullName>
    </submittedName>
</protein>
<dbReference type="CDD" id="cd18093">
    <property type="entry name" value="SpoU-like_TrmJ"/>
    <property type="match status" value="1"/>
</dbReference>
<dbReference type="GO" id="GO:0005829">
    <property type="term" value="C:cytosol"/>
    <property type="evidence" value="ECO:0007669"/>
    <property type="project" value="TreeGrafter"/>
</dbReference>
<dbReference type="PIRSF" id="PIRSF004808">
    <property type="entry name" value="LasT"/>
    <property type="match status" value="1"/>
</dbReference>
<gene>
    <name evidence="6" type="ORF">ASZ90_001093</name>
</gene>
<dbReference type="SUPFAM" id="SSF75217">
    <property type="entry name" value="alpha/beta knot"/>
    <property type="match status" value="1"/>
</dbReference>
<dbReference type="InterPro" id="IPR001537">
    <property type="entry name" value="SpoU_MeTrfase"/>
</dbReference>
<dbReference type="GO" id="GO:0008173">
    <property type="term" value="F:RNA methyltransferase activity"/>
    <property type="evidence" value="ECO:0007669"/>
    <property type="project" value="InterPro"/>
</dbReference>